<name>A0ACB8KDJ2_CITSI</name>
<protein>
    <submittedName>
        <fullName evidence="1">Uncharacterized protein</fullName>
    </submittedName>
</protein>
<proteinExistence type="predicted"/>
<gene>
    <name evidence="1" type="ORF">KPL71_014679</name>
</gene>
<reference evidence="2" key="1">
    <citation type="journal article" date="2023" name="Hortic. Res.">
        <title>A chromosome-level phased genome enabling allele-level studies in sweet orange: a case study on citrus Huanglongbing tolerance.</title>
        <authorList>
            <person name="Wu B."/>
            <person name="Yu Q."/>
            <person name="Deng Z."/>
            <person name="Duan Y."/>
            <person name="Luo F."/>
            <person name="Gmitter F. Jr."/>
        </authorList>
    </citation>
    <scope>NUCLEOTIDE SEQUENCE [LARGE SCALE GENOMIC DNA]</scope>
    <source>
        <strain evidence="2">cv. Valencia</strain>
    </source>
</reference>
<comment type="caution">
    <text evidence="1">The sequence shown here is derived from an EMBL/GenBank/DDBJ whole genome shotgun (WGS) entry which is preliminary data.</text>
</comment>
<dbReference type="Proteomes" id="UP000829398">
    <property type="component" value="Chromosome 5"/>
</dbReference>
<organism evidence="1 2">
    <name type="scientific">Citrus sinensis</name>
    <name type="common">Sweet orange</name>
    <name type="synonym">Citrus aurantium var. sinensis</name>
    <dbReference type="NCBI Taxonomy" id="2711"/>
    <lineage>
        <taxon>Eukaryota</taxon>
        <taxon>Viridiplantae</taxon>
        <taxon>Streptophyta</taxon>
        <taxon>Embryophyta</taxon>
        <taxon>Tracheophyta</taxon>
        <taxon>Spermatophyta</taxon>
        <taxon>Magnoliopsida</taxon>
        <taxon>eudicotyledons</taxon>
        <taxon>Gunneridae</taxon>
        <taxon>Pentapetalae</taxon>
        <taxon>rosids</taxon>
        <taxon>malvids</taxon>
        <taxon>Sapindales</taxon>
        <taxon>Rutaceae</taxon>
        <taxon>Aurantioideae</taxon>
        <taxon>Citrus</taxon>
    </lineage>
</organism>
<keyword evidence="2" id="KW-1185">Reference proteome</keyword>
<dbReference type="EMBL" id="CM039174">
    <property type="protein sequence ID" value="KAH9752440.1"/>
    <property type="molecule type" value="Genomic_DNA"/>
</dbReference>
<evidence type="ECO:0000313" key="1">
    <source>
        <dbReference type="EMBL" id="KAH9752440.1"/>
    </source>
</evidence>
<sequence length="358" mass="40435">MTETTKTIDSGVLSAMKELLEKQTLYVHQTLQQYMSTVDSRFEELQSQIRGSVGVLSGPSRPSELMSAFTEGSTGGTDFSPLLRSMKMDIPKFDGSDPTGWDFRINEFFDLYGTPDNLRLRIASFHMEGRAAAWYQWMKANNLLTTWRSFLVSLKSRFGASMYEDHQGNLSKLTQTTTVAEFQSSFEDLMNKVTGISEPLLISFFITGLKPDIHRELLFTRPTSLMEAFALARAYEVRSDEAKTTSRSWSKWSPTTPQAPQNFSPVLSNSSTFKNTNTLAALVITTPKPPSQPPLLPTPNLPIRRLTPVELRDKREKGLCYNCDQKYSANHRCRSKFLLLMGTDDEECVLGEDMNVIE</sequence>
<accession>A0ACB8KDJ2</accession>
<evidence type="ECO:0000313" key="2">
    <source>
        <dbReference type="Proteomes" id="UP000829398"/>
    </source>
</evidence>